<accession>A0A915JEB3</accession>
<organism evidence="1 2">
    <name type="scientific">Romanomermis culicivorax</name>
    <name type="common">Nematode worm</name>
    <dbReference type="NCBI Taxonomy" id="13658"/>
    <lineage>
        <taxon>Eukaryota</taxon>
        <taxon>Metazoa</taxon>
        <taxon>Ecdysozoa</taxon>
        <taxon>Nematoda</taxon>
        <taxon>Enoplea</taxon>
        <taxon>Dorylaimia</taxon>
        <taxon>Mermithida</taxon>
        <taxon>Mermithoidea</taxon>
        <taxon>Mermithidae</taxon>
        <taxon>Romanomermis</taxon>
    </lineage>
</organism>
<protein>
    <submittedName>
        <fullName evidence="2">Uncharacterized protein</fullName>
    </submittedName>
</protein>
<keyword evidence="1" id="KW-1185">Reference proteome</keyword>
<evidence type="ECO:0000313" key="2">
    <source>
        <dbReference type="WBParaSite" id="nRc.2.0.1.t23921-RA"/>
    </source>
</evidence>
<proteinExistence type="predicted"/>
<sequence length="65" mass="7468">MKNTSFATILQKNNNLVSTQKNPGYAPELTEPRKWFGNCDYSGASKMEARKEKMTKFEQPVKILQ</sequence>
<dbReference type="Proteomes" id="UP000887565">
    <property type="component" value="Unplaced"/>
</dbReference>
<dbReference type="WBParaSite" id="nRc.2.0.1.t23921-RA">
    <property type="protein sequence ID" value="nRc.2.0.1.t23921-RA"/>
    <property type="gene ID" value="nRc.2.0.1.g23921"/>
</dbReference>
<dbReference type="AlphaFoldDB" id="A0A915JEB3"/>
<reference evidence="2" key="1">
    <citation type="submission" date="2022-11" db="UniProtKB">
        <authorList>
            <consortium name="WormBaseParasite"/>
        </authorList>
    </citation>
    <scope>IDENTIFICATION</scope>
</reference>
<name>A0A915JEB3_ROMCU</name>
<evidence type="ECO:0000313" key="1">
    <source>
        <dbReference type="Proteomes" id="UP000887565"/>
    </source>
</evidence>